<dbReference type="PANTHER" id="PTHR43874">
    <property type="entry name" value="TWO-COMPONENT RESPONSE REGULATOR"/>
    <property type="match status" value="1"/>
</dbReference>
<keyword evidence="3" id="KW-0902">Two-component regulatory system</keyword>
<dbReference type="AlphaFoldDB" id="A0AAP0HZM5"/>
<dbReference type="EMBL" id="JBBNAF010000010">
    <property type="protein sequence ID" value="KAK9107473.1"/>
    <property type="molecule type" value="Genomic_DNA"/>
</dbReference>
<feature type="region of interest" description="Disordered" evidence="8">
    <location>
        <begin position="508"/>
        <end position="547"/>
    </location>
</feature>
<dbReference type="GO" id="GO:0005634">
    <property type="term" value="C:nucleus"/>
    <property type="evidence" value="ECO:0007669"/>
    <property type="project" value="UniProtKB-SubCell"/>
</dbReference>
<evidence type="ECO:0000313" key="11">
    <source>
        <dbReference type="EMBL" id="KAK9107473.1"/>
    </source>
</evidence>
<evidence type="ECO:0000256" key="3">
    <source>
        <dbReference type="ARBA" id="ARBA00023012"/>
    </source>
</evidence>
<evidence type="ECO:0000256" key="5">
    <source>
        <dbReference type="ARBA" id="ARBA00023242"/>
    </source>
</evidence>
<evidence type="ECO:0000256" key="1">
    <source>
        <dbReference type="ARBA" id="ARBA00004123"/>
    </source>
</evidence>
<dbReference type="GO" id="GO:0000160">
    <property type="term" value="P:phosphorelay signal transduction system"/>
    <property type="evidence" value="ECO:0007669"/>
    <property type="project" value="UniProtKB-KW"/>
</dbReference>
<sequence>MESMEIGGGGNSVPFLDRSKVRILLCDNNVKSSAEVLDLLCKCSYQVTSVRTPRQVIDALNAEGPDIDIVLSEVDLPMAKGFKMLKYITRDVELRRIPIIMMSAKDEVSVVVKCLRLGAADYLVKPLRTNELLNLWTHMWRRRRMLGLGEKNILNCDLDLVLSDPSDANTNSTTLFSDDTDDKSKRSTIPEVSVSNNREDEAYAVPSEPVRTNGGDQLIDAPRPVERSGQFSSRPKKSELKIGESSAFFTYVKSSTTQIKSQRISCIDENAAKSDLSMIEENVSPLSKQADADTQRQETRDLWENYYHRSEFSGSEVGSDPSLNRSYAQVEFSFHQERSTREDQFPTAPPHQNNEIQVTVTGIREQANIPYYFSGMMNQVMMPSSAKLYPGNVSDMPNHGISSMLPQYGSVPHGSLHVPVMTSFPYYPLQYCMQPGQSPGTQVWSSIPGSSSTEVKPARVERREAALIKFRQKRKDRCFDKKIRYINRKRLAERRPRVRGQFVRQMGGVNVDLNGQPTAAEDFDEDEEEEEEEELISRDSSPEGDAS</sequence>
<evidence type="ECO:0000259" key="10">
    <source>
        <dbReference type="PROSITE" id="PS51017"/>
    </source>
</evidence>
<comment type="subcellular location">
    <subcellularLocation>
        <location evidence="1 7">Nucleus</location>
    </subcellularLocation>
</comment>
<evidence type="ECO:0000256" key="6">
    <source>
        <dbReference type="PROSITE-ProRule" id="PRU00169"/>
    </source>
</evidence>
<evidence type="ECO:0008006" key="13">
    <source>
        <dbReference type="Google" id="ProtNLM"/>
    </source>
</evidence>
<dbReference type="PROSITE" id="PS50110">
    <property type="entry name" value="RESPONSE_REGULATORY"/>
    <property type="match status" value="1"/>
</dbReference>
<dbReference type="InterPro" id="IPR001789">
    <property type="entry name" value="Sig_transdc_resp-reg_receiver"/>
</dbReference>
<organism evidence="11 12">
    <name type="scientific">Stephania yunnanensis</name>
    <dbReference type="NCBI Taxonomy" id="152371"/>
    <lineage>
        <taxon>Eukaryota</taxon>
        <taxon>Viridiplantae</taxon>
        <taxon>Streptophyta</taxon>
        <taxon>Embryophyta</taxon>
        <taxon>Tracheophyta</taxon>
        <taxon>Spermatophyta</taxon>
        <taxon>Magnoliopsida</taxon>
        <taxon>Ranunculales</taxon>
        <taxon>Menispermaceae</taxon>
        <taxon>Menispermoideae</taxon>
        <taxon>Cissampelideae</taxon>
        <taxon>Stephania</taxon>
    </lineage>
</organism>
<evidence type="ECO:0000313" key="12">
    <source>
        <dbReference type="Proteomes" id="UP001420932"/>
    </source>
</evidence>
<evidence type="ECO:0000256" key="4">
    <source>
        <dbReference type="ARBA" id="ARBA00023108"/>
    </source>
</evidence>
<dbReference type="SUPFAM" id="SSF52172">
    <property type="entry name" value="CheY-like"/>
    <property type="match status" value="1"/>
</dbReference>
<keyword evidence="5 7" id="KW-0539">Nucleus</keyword>
<dbReference type="PANTHER" id="PTHR43874:SF1">
    <property type="entry name" value="TWO-COMPONENT RESPONSE REGULATOR-LIKE APRR1"/>
    <property type="match status" value="1"/>
</dbReference>
<feature type="domain" description="CCT" evidence="10">
    <location>
        <begin position="463"/>
        <end position="505"/>
    </location>
</feature>
<dbReference type="InterPro" id="IPR011006">
    <property type="entry name" value="CheY-like_superfamily"/>
</dbReference>
<dbReference type="GO" id="GO:0048511">
    <property type="term" value="P:rhythmic process"/>
    <property type="evidence" value="ECO:0007669"/>
    <property type="project" value="UniProtKB-KW"/>
</dbReference>
<dbReference type="PROSITE" id="PS51017">
    <property type="entry name" value="CCT"/>
    <property type="match status" value="1"/>
</dbReference>
<evidence type="ECO:0000259" key="9">
    <source>
        <dbReference type="PROSITE" id="PS50110"/>
    </source>
</evidence>
<protein>
    <recommendedName>
        <fullName evidence="13">Two-component response regulator-like APRR1</fullName>
    </recommendedName>
</protein>
<feature type="domain" description="Response regulatory" evidence="9">
    <location>
        <begin position="22"/>
        <end position="140"/>
    </location>
</feature>
<gene>
    <name evidence="11" type="ORF">Syun_023484</name>
</gene>
<keyword evidence="4" id="KW-0090">Biological rhythms</keyword>
<comment type="similarity">
    <text evidence="2">Belongs to the ARR-like family.</text>
</comment>
<comment type="caution">
    <text evidence="11">The sequence shown here is derived from an EMBL/GenBank/DDBJ whole genome shotgun (WGS) entry which is preliminary data.</text>
</comment>
<feature type="region of interest" description="Disordered" evidence="8">
    <location>
        <begin position="171"/>
        <end position="237"/>
    </location>
</feature>
<dbReference type="GO" id="GO:0009736">
    <property type="term" value="P:cytokinin-activated signaling pathway"/>
    <property type="evidence" value="ECO:0007669"/>
    <property type="project" value="InterPro"/>
</dbReference>
<keyword evidence="12" id="KW-1185">Reference proteome</keyword>
<dbReference type="Proteomes" id="UP001420932">
    <property type="component" value="Unassembled WGS sequence"/>
</dbReference>
<dbReference type="InterPro" id="IPR010402">
    <property type="entry name" value="CCT_domain"/>
</dbReference>
<accession>A0AAP0HZM5</accession>
<dbReference type="Gene3D" id="3.40.50.2300">
    <property type="match status" value="1"/>
</dbReference>
<proteinExistence type="inferred from homology"/>
<evidence type="ECO:0000256" key="7">
    <source>
        <dbReference type="PROSITE-ProRule" id="PRU00357"/>
    </source>
</evidence>
<dbReference type="Pfam" id="PF06203">
    <property type="entry name" value="CCT"/>
    <property type="match status" value="1"/>
</dbReference>
<reference evidence="11 12" key="1">
    <citation type="submission" date="2024-01" db="EMBL/GenBank/DDBJ databases">
        <title>Genome assemblies of Stephania.</title>
        <authorList>
            <person name="Yang L."/>
        </authorList>
    </citation>
    <scope>NUCLEOTIDE SEQUENCE [LARGE SCALE GENOMIC DNA]</scope>
    <source>
        <strain evidence="11">YNDBR</strain>
        <tissue evidence="11">Leaf</tissue>
    </source>
</reference>
<dbReference type="Pfam" id="PF00072">
    <property type="entry name" value="Response_reg"/>
    <property type="match status" value="1"/>
</dbReference>
<name>A0AAP0HZM5_9MAGN</name>
<dbReference type="InterPro" id="IPR045279">
    <property type="entry name" value="ARR-like"/>
</dbReference>
<dbReference type="SMART" id="SM00448">
    <property type="entry name" value="REC"/>
    <property type="match status" value="1"/>
</dbReference>
<comment type="caution">
    <text evidence="6">Lacks conserved residue(s) required for the propagation of feature annotation.</text>
</comment>
<evidence type="ECO:0000256" key="2">
    <source>
        <dbReference type="ARBA" id="ARBA00010330"/>
    </source>
</evidence>
<feature type="compositionally biased region" description="Acidic residues" evidence="8">
    <location>
        <begin position="521"/>
        <end position="534"/>
    </location>
</feature>
<evidence type="ECO:0000256" key="8">
    <source>
        <dbReference type="SAM" id="MobiDB-lite"/>
    </source>
</evidence>